<dbReference type="AlphaFoldDB" id="A0A5S3WRC4"/>
<evidence type="ECO:0000256" key="2">
    <source>
        <dbReference type="ARBA" id="ARBA00022630"/>
    </source>
</evidence>
<dbReference type="GO" id="GO:0071949">
    <property type="term" value="F:FAD binding"/>
    <property type="evidence" value="ECO:0007669"/>
    <property type="project" value="InterPro"/>
</dbReference>
<dbReference type="Gene3D" id="3.50.50.60">
    <property type="entry name" value="FAD/NAD(P)-binding domain"/>
    <property type="match status" value="1"/>
</dbReference>
<dbReference type="InterPro" id="IPR050641">
    <property type="entry name" value="RIFMO-like"/>
</dbReference>
<dbReference type="PRINTS" id="PR00420">
    <property type="entry name" value="RNGMNOXGNASE"/>
</dbReference>
<dbReference type="Gene3D" id="3.30.70.2450">
    <property type="match status" value="1"/>
</dbReference>
<dbReference type="SUPFAM" id="SSF51905">
    <property type="entry name" value="FAD/NAD(P)-binding domain"/>
    <property type="match status" value="1"/>
</dbReference>
<dbReference type="RefSeq" id="WP_138550780.1">
    <property type="nucleotide sequence ID" value="NZ_PNCH01000014.1"/>
</dbReference>
<evidence type="ECO:0000256" key="1">
    <source>
        <dbReference type="ARBA" id="ARBA00001974"/>
    </source>
</evidence>
<dbReference type="Pfam" id="PF01494">
    <property type="entry name" value="FAD_binding_3"/>
    <property type="match status" value="1"/>
</dbReference>
<dbReference type="InterPro" id="IPR036188">
    <property type="entry name" value="FAD/NAD-bd_sf"/>
</dbReference>
<name>A0A5S3WRC4_9GAMM</name>
<reference evidence="6" key="2">
    <citation type="submission" date="2019-06" db="EMBL/GenBank/DDBJ databases">
        <title>Co-occurence of chitin degradation, pigmentation and bioactivity in marine Pseudoalteromonas.</title>
        <authorList>
            <person name="Sonnenschein E.C."/>
            <person name="Bech P.K."/>
        </authorList>
    </citation>
    <scope>NUCLEOTIDE SEQUENCE [LARGE SCALE GENOMIC DNA]</scope>
    <source>
        <strain evidence="6">S2676</strain>
    </source>
</reference>
<gene>
    <name evidence="5" type="ORF">CWB99_04485</name>
</gene>
<evidence type="ECO:0000256" key="3">
    <source>
        <dbReference type="ARBA" id="ARBA00022827"/>
    </source>
</evidence>
<keyword evidence="2" id="KW-0285">Flavoprotein</keyword>
<dbReference type="GO" id="GO:0016709">
    <property type="term" value="F:oxidoreductase activity, acting on paired donors, with incorporation or reduction of molecular oxygen, NAD(P)H as one donor, and incorporation of one atom of oxygen"/>
    <property type="evidence" value="ECO:0007669"/>
    <property type="project" value="UniProtKB-ARBA"/>
</dbReference>
<evidence type="ECO:0000259" key="4">
    <source>
        <dbReference type="Pfam" id="PF01494"/>
    </source>
</evidence>
<proteinExistence type="predicted"/>
<accession>A0A5S3WRC4</accession>
<dbReference type="Proteomes" id="UP000310249">
    <property type="component" value="Unassembled WGS sequence"/>
</dbReference>
<dbReference type="EMBL" id="PNCI01000008">
    <property type="protein sequence ID" value="TMP31515.1"/>
    <property type="molecule type" value="Genomic_DNA"/>
</dbReference>
<evidence type="ECO:0000313" key="6">
    <source>
        <dbReference type="Proteomes" id="UP000310249"/>
    </source>
</evidence>
<comment type="cofactor">
    <cofactor evidence="1">
        <name>FAD</name>
        <dbReference type="ChEBI" id="CHEBI:57692"/>
    </cofactor>
</comment>
<dbReference type="OrthoDB" id="8672648at2"/>
<dbReference type="PANTHER" id="PTHR43004">
    <property type="entry name" value="TRK SYSTEM POTASSIUM UPTAKE PROTEIN"/>
    <property type="match status" value="1"/>
</dbReference>
<dbReference type="PANTHER" id="PTHR43004:SF19">
    <property type="entry name" value="BINDING MONOOXYGENASE, PUTATIVE (JCVI)-RELATED"/>
    <property type="match status" value="1"/>
</dbReference>
<comment type="caution">
    <text evidence="5">The sequence shown here is derived from an EMBL/GenBank/DDBJ whole genome shotgun (WGS) entry which is preliminary data.</text>
</comment>
<protein>
    <recommendedName>
        <fullName evidence="4">FAD-binding domain-containing protein</fullName>
    </recommendedName>
</protein>
<keyword evidence="3" id="KW-0274">FAD</keyword>
<organism evidence="5 6">
    <name type="scientific">Pseudoalteromonas rubra</name>
    <dbReference type="NCBI Taxonomy" id="43658"/>
    <lineage>
        <taxon>Bacteria</taxon>
        <taxon>Pseudomonadati</taxon>
        <taxon>Pseudomonadota</taxon>
        <taxon>Gammaproteobacteria</taxon>
        <taxon>Alteromonadales</taxon>
        <taxon>Pseudoalteromonadaceae</taxon>
        <taxon>Pseudoalteromonas</taxon>
    </lineage>
</organism>
<evidence type="ECO:0000313" key="5">
    <source>
        <dbReference type="EMBL" id="TMP31515.1"/>
    </source>
</evidence>
<sequence>MVKQVLIVGAGPTGMVLALQLKRLGVDATVIDSRVAAGSGSKALSVNPASLDILDDLGVTEQLLARGKQNQSVNLIYEGQRLFKLDFKQLNSRFAYFLMLPQPDTEAALQARMAEMGCEVERGTALVDLQQQGDQVQVTLSRDGQIYKETYDYVVGCDGARSRTRELLKLPFSGYDYDMHFVLADVKVRWNRDTTQSYYMVSEKGFFILLPLTEGYHRVVIKVSGAFDPKQTIDFDLIQAHLQRLDPDLEIFEPSWISSAPFYNRETSQFRRGNVFICGDACHLFSPIGGFGMNTGIGDAYNLAWKLAQVAKGEAPDVLLDSYDTERRQNAKSLLRLTDKNTSLIARLDRHSADDEALFTPKQKNRPFIRQFVQAAAGYQLDYAAAESAKGVGRIYLPLDLQGYRHQGTGYTLFVSDAACAERLAQQVAYSADQARIQICQRETVAHQFDPEAECVLVRPDKIIAFSGNEIQCRGFLNDTLLLAESA</sequence>
<dbReference type="InterPro" id="IPR002938">
    <property type="entry name" value="FAD-bd"/>
</dbReference>
<reference evidence="5 6" key="1">
    <citation type="submission" date="2018-01" db="EMBL/GenBank/DDBJ databases">
        <authorList>
            <person name="Paulsen S."/>
            <person name="Gram L.K."/>
        </authorList>
    </citation>
    <scope>NUCLEOTIDE SEQUENCE [LARGE SCALE GENOMIC DNA]</scope>
    <source>
        <strain evidence="5 6">S2676</strain>
    </source>
</reference>
<feature type="domain" description="FAD-binding" evidence="4">
    <location>
        <begin position="4"/>
        <end position="336"/>
    </location>
</feature>